<proteinExistence type="predicted"/>
<dbReference type="SUPFAM" id="SSF56399">
    <property type="entry name" value="ADP-ribosylation"/>
    <property type="match status" value="1"/>
</dbReference>
<name>A0A5C6UD08_9SPHN</name>
<dbReference type="OrthoDB" id="9799937at2"/>
<organism evidence="1 2">
    <name type="scientific">Sphingomonas ginsenosidivorax</name>
    <dbReference type="NCBI Taxonomy" id="862135"/>
    <lineage>
        <taxon>Bacteria</taxon>
        <taxon>Pseudomonadati</taxon>
        <taxon>Pseudomonadota</taxon>
        <taxon>Alphaproteobacteria</taxon>
        <taxon>Sphingomonadales</taxon>
        <taxon>Sphingomonadaceae</taxon>
        <taxon>Sphingomonas</taxon>
    </lineage>
</organism>
<dbReference type="InterPro" id="IPR009297">
    <property type="entry name" value="DUF952"/>
</dbReference>
<sequence length="115" mass="12035">MSDAIAYKVLTAAQMATLEGGSFAGAPVDLADGYIHLSTAAQLTETVDKHFARQDDLHVAAVDLEALGDAVKWEESRGGALFPHVYGGPLLLETVVAYGPLERDADGKVKLPVAG</sequence>
<dbReference type="PANTHER" id="PTHR34129:SF1">
    <property type="entry name" value="DUF952 DOMAIN-CONTAINING PROTEIN"/>
    <property type="match status" value="1"/>
</dbReference>
<dbReference type="EMBL" id="VOQR01000001">
    <property type="protein sequence ID" value="TXC70623.1"/>
    <property type="molecule type" value="Genomic_DNA"/>
</dbReference>
<dbReference type="Pfam" id="PF06108">
    <property type="entry name" value="DUF952"/>
    <property type="match status" value="1"/>
</dbReference>
<gene>
    <name evidence="1" type="ORF">FSB78_06490</name>
</gene>
<reference evidence="1 2" key="1">
    <citation type="journal article" date="2013" name="Antonie Van Leeuwenhoek">
        <title>Sphingomonas ginsenosidivorax sp. nov., with the ability to transform ginsenosides.</title>
        <authorList>
            <person name="Jin X.F."/>
            <person name="Kim J.K."/>
            <person name="Liu Q.M."/>
            <person name="Kang M.S."/>
            <person name="He D."/>
            <person name="Jin F.X."/>
            <person name="Kim S.C."/>
            <person name="Im W.T."/>
        </authorList>
    </citation>
    <scope>NUCLEOTIDE SEQUENCE [LARGE SCALE GENOMIC DNA]</scope>
    <source>
        <strain evidence="1 2">KHI67</strain>
    </source>
</reference>
<dbReference type="Gene3D" id="3.20.170.20">
    <property type="entry name" value="Protein of unknown function DUF952"/>
    <property type="match status" value="1"/>
</dbReference>
<dbReference type="RefSeq" id="WP_147081054.1">
    <property type="nucleotide sequence ID" value="NZ_VOQR01000001.1"/>
</dbReference>
<dbReference type="PANTHER" id="PTHR34129">
    <property type="entry name" value="BLR1139 PROTEIN"/>
    <property type="match status" value="1"/>
</dbReference>
<comment type="caution">
    <text evidence="1">The sequence shown here is derived from an EMBL/GenBank/DDBJ whole genome shotgun (WGS) entry which is preliminary data.</text>
</comment>
<protein>
    <submittedName>
        <fullName evidence="1">DUF952 domain-containing protein</fullName>
    </submittedName>
</protein>
<keyword evidence="2" id="KW-1185">Reference proteome</keyword>
<evidence type="ECO:0000313" key="1">
    <source>
        <dbReference type="EMBL" id="TXC70623.1"/>
    </source>
</evidence>
<accession>A0A5C6UD08</accession>
<evidence type="ECO:0000313" key="2">
    <source>
        <dbReference type="Proteomes" id="UP000321250"/>
    </source>
</evidence>
<dbReference type="Proteomes" id="UP000321250">
    <property type="component" value="Unassembled WGS sequence"/>
</dbReference>
<dbReference type="AlphaFoldDB" id="A0A5C6UD08"/>